<gene>
    <name evidence="4" type="ORF">PANT1444_LOCUS21235</name>
</gene>
<evidence type="ECO:0000313" key="4">
    <source>
        <dbReference type="EMBL" id="CAD8511578.1"/>
    </source>
</evidence>
<dbReference type="SMART" id="SM00330">
    <property type="entry name" value="PIPKc"/>
    <property type="match status" value="1"/>
</dbReference>
<dbReference type="GO" id="GO:0046854">
    <property type="term" value="P:phosphatidylinositol phosphate biosynthetic process"/>
    <property type="evidence" value="ECO:0007669"/>
    <property type="project" value="TreeGrafter"/>
</dbReference>
<keyword evidence="1" id="KW-0418">Kinase</keyword>
<dbReference type="GO" id="GO:0005524">
    <property type="term" value="F:ATP binding"/>
    <property type="evidence" value="ECO:0007669"/>
    <property type="project" value="UniProtKB-UniRule"/>
</dbReference>
<dbReference type="PROSITE" id="PS51455">
    <property type="entry name" value="PIPK"/>
    <property type="match status" value="1"/>
</dbReference>
<accession>A0A7S0NGS2</accession>
<dbReference type="PANTHER" id="PTHR23086:SF8">
    <property type="entry name" value="PHOSPHATIDYLINOSITOL 5-PHOSPHATE 4-KINASE, ISOFORM A"/>
    <property type="match status" value="1"/>
</dbReference>
<feature type="compositionally biased region" description="Polar residues" evidence="2">
    <location>
        <begin position="1"/>
        <end position="11"/>
    </location>
</feature>
<name>A0A7S0NGS2_9EUKA</name>
<dbReference type="PANTHER" id="PTHR23086">
    <property type="entry name" value="PHOSPHATIDYLINOSITOL-4-PHOSPHATE 5-KINASE"/>
    <property type="match status" value="1"/>
</dbReference>
<dbReference type="GO" id="GO:0005886">
    <property type="term" value="C:plasma membrane"/>
    <property type="evidence" value="ECO:0007669"/>
    <property type="project" value="TreeGrafter"/>
</dbReference>
<proteinExistence type="predicted"/>
<protein>
    <recommendedName>
        <fullName evidence="3">PIPK domain-containing protein</fullName>
    </recommendedName>
</protein>
<keyword evidence="1" id="KW-0808">Transferase</keyword>
<keyword evidence="1" id="KW-0547">Nucleotide-binding</keyword>
<dbReference type="Pfam" id="PF01504">
    <property type="entry name" value="PIP5K"/>
    <property type="match status" value="1"/>
</dbReference>
<dbReference type="EMBL" id="HBEP01037468">
    <property type="protein sequence ID" value="CAD8511578.1"/>
    <property type="molecule type" value="Transcribed_RNA"/>
</dbReference>
<dbReference type="Gene3D" id="3.30.800.10">
    <property type="entry name" value="Phosphatidylinositol Phosphate Kinase II Beta"/>
    <property type="match status" value="1"/>
</dbReference>
<feature type="region of interest" description="Disordered" evidence="2">
    <location>
        <begin position="418"/>
        <end position="441"/>
    </location>
</feature>
<dbReference type="InterPro" id="IPR002498">
    <property type="entry name" value="PInositol-4-P-4/5-kinase_core"/>
</dbReference>
<dbReference type="InterPro" id="IPR027484">
    <property type="entry name" value="PInositol-4-P-5-kinase_N"/>
</dbReference>
<dbReference type="SUPFAM" id="SSF56104">
    <property type="entry name" value="SAICAR synthase-like"/>
    <property type="match status" value="1"/>
</dbReference>
<feature type="region of interest" description="Disordered" evidence="2">
    <location>
        <begin position="1"/>
        <end position="24"/>
    </location>
</feature>
<dbReference type="AlphaFoldDB" id="A0A7S0NGS2"/>
<dbReference type="InterPro" id="IPR027483">
    <property type="entry name" value="PInositol-4-P-4/5-kinase_C_sf"/>
</dbReference>
<evidence type="ECO:0000256" key="2">
    <source>
        <dbReference type="SAM" id="MobiDB-lite"/>
    </source>
</evidence>
<feature type="compositionally biased region" description="Basic and acidic residues" evidence="2">
    <location>
        <begin position="297"/>
        <end position="310"/>
    </location>
</feature>
<feature type="domain" description="PIPK" evidence="3">
    <location>
        <begin position="38"/>
        <end position="555"/>
    </location>
</feature>
<reference evidence="4" key="1">
    <citation type="submission" date="2021-01" db="EMBL/GenBank/DDBJ databases">
        <authorList>
            <person name="Corre E."/>
            <person name="Pelletier E."/>
            <person name="Niang G."/>
            <person name="Scheremetjew M."/>
            <person name="Finn R."/>
            <person name="Kale V."/>
            <person name="Holt S."/>
            <person name="Cochrane G."/>
            <person name="Meng A."/>
            <person name="Brown T."/>
            <person name="Cohen L."/>
        </authorList>
    </citation>
    <scope>NUCLEOTIDE SEQUENCE</scope>
    <source>
        <strain evidence="4">CCMP1374</strain>
    </source>
</reference>
<dbReference type="GO" id="GO:0016308">
    <property type="term" value="F:1-phosphatidylinositol-4-phosphate 5-kinase activity"/>
    <property type="evidence" value="ECO:0007669"/>
    <property type="project" value="TreeGrafter"/>
</dbReference>
<evidence type="ECO:0000256" key="1">
    <source>
        <dbReference type="PROSITE-ProRule" id="PRU00781"/>
    </source>
</evidence>
<keyword evidence="1" id="KW-0067">ATP-binding</keyword>
<dbReference type="InterPro" id="IPR023610">
    <property type="entry name" value="PInositol-4/5-P-5/4-kinase"/>
</dbReference>
<dbReference type="Gene3D" id="3.30.810.10">
    <property type="entry name" value="2-Layer Sandwich"/>
    <property type="match status" value="2"/>
</dbReference>
<organism evidence="4">
    <name type="scientific">Phaeocystis antarctica</name>
    <dbReference type="NCBI Taxonomy" id="33657"/>
    <lineage>
        <taxon>Eukaryota</taxon>
        <taxon>Haptista</taxon>
        <taxon>Haptophyta</taxon>
        <taxon>Prymnesiophyceae</taxon>
        <taxon>Phaeocystales</taxon>
        <taxon>Phaeocystaceae</taxon>
        <taxon>Phaeocystis</taxon>
    </lineage>
</organism>
<sequence length="607" mass="66055">MSASWSATDTAPTPKRPQPAKHKVRHRKVKQGETIYKGHPSWNMMLNIKLGVSYSVGRIASDRNRELTKKDFKTAFKQEFPPEGSPLTPGHSAEHFRFKDHAPFAFRHLREHFGVDTQEYMVSICGEHSLRELGTPGKSGAVFYLTEDGKFIIKTVSKKESKFLRQILPNYYKYVMESGEDTLIPRFLGLIRIKTRMGRNIRLVVMNNLMPHKHMIHKKYDIKGSTLGRWATEEEKRSPHVTLKDLDLKHELALPPWMLTKFQKQVNDDCGWLRSLGIMDYSLLMLMHFKGQADRETDADYEDSDSHRDGYGSNGYGSNGGGSGSRLPTPTALSNEARGAGSTVRFNQTASNVEEAAGYESPCGSPQMLGTTSCSVPAMLEAAAAGAASVVAAPSIGVEVVQTSRKSRFRLPGKVIARSRSEDGDSDSDDEASASVGASASNLPRLNDSDLAQAFARSRASSASRGLHANLAVGADGSLHSAEGALLATLWEPEHRGQEVMIFGGIIDILQQYGTRKQLEHQYKCIRYQNEKEGISVTDPTHYAARFSKFILAKFIADPTKGAAAVDSLSARMAGAGLAEEPGAANGTAAAAASASAATPPADGPEI</sequence>
<evidence type="ECO:0000259" key="3">
    <source>
        <dbReference type="PROSITE" id="PS51455"/>
    </source>
</evidence>
<feature type="region of interest" description="Disordered" evidence="2">
    <location>
        <begin position="297"/>
        <end position="345"/>
    </location>
</feature>
<feature type="compositionally biased region" description="Gly residues" evidence="2">
    <location>
        <begin position="312"/>
        <end position="324"/>
    </location>
</feature>